<dbReference type="InterPro" id="IPR013785">
    <property type="entry name" value="Aldolase_TIM"/>
</dbReference>
<dbReference type="GO" id="GO:0019563">
    <property type="term" value="P:glycerol catabolic process"/>
    <property type="evidence" value="ECO:0007669"/>
    <property type="project" value="TreeGrafter"/>
</dbReference>
<evidence type="ECO:0000256" key="5">
    <source>
        <dbReference type="ARBA" id="ARBA00023152"/>
    </source>
</evidence>
<dbReference type="PROSITE" id="PS51440">
    <property type="entry name" value="TIM_2"/>
    <property type="match status" value="1"/>
</dbReference>
<keyword evidence="4 7" id="KW-0963">Cytoplasm</keyword>
<comment type="subunit">
    <text evidence="7 8">Homodimer.</text>
</comment>
<reference evidence="9 10" key="1">
    <citation type="submission" date="2020-02" db="EMBL/GenBank/DDBJ databases">
        <title>Comparative genomics of sulfur disproportionating microorganisms.</title>
        <authorList>
            <person name="Ward L.M."/>
            <person name="Bertran E."/>
            <person name="Johnston D.T."/>
        </authorList>
    </citation>
    <scope>NUCLEOTIDE SEQUENCE [LARGE SCALE GENOMIC DNA]</scope>
    <source>
        <strain evidence="9 10">DSM 3696</strain>
    </source>
</reference>
<dbReference type="EMBL" id="JAAGRQ010000059">
    <property type="protein sequence ID" value="NDY57739.1"/>
    <property type="molecule type" value="Genomic_DNA"/>
</dbReference>
<evidence type="ECO:0000256" key="3">
    <source>
        <dbReference type="ARBA" id="ARBA00022432"/>
    </source>
</evidence>
<dbReference type="Pfam" id="PF00121">
    <property type="entry name" value="TIM"/>
    <property type="match status" value="1"/>
</dbReference>
<dbReference type="GO" id="GO:0004807">
    <property type="term" value="F:triose-phosphate isomerase activity"/>
    <property type="evidence" value="ECO:0007669"/>
    <property type="project" value="UniProtKB-UniRule"/>
</dbReference>
<dbReference type="GO" id="GO:0005829">
    <property type="term" value="C:cytosol"/>
    <property type="evidence" value="ECO:0007669"/>
    <property type="project" value="TreeGrafter"/>
</dbReference>
<evidence type="ECO:0000313" key="10">
    <source>
        <dbReference type="Proteomes" id="UP000469724"/>
    </source>
</evidence>
<comment type="subcellular location">
    <subcellularLocation>
        <location evidence="7 8">Cytoplasm</location>
    </subcellularLocation>
</comment>
<evidence type="ECO:0000256" key="8">
    <source>
        <dbReference type="RuleBase" id="RU363013"/>
    </source>
</evidence>
<dbReference type="HAMAP" id="MF_00147_B">
    <property type="entry name" value="TIM_B"/>
    <property type="match status" value="1"/>
</dbReference>
<dbReference type="RefSeq" id="WP_163302821.1">
    <property type="nucleotide sequence ID" value="NZ_JAAGRQ010000059.1"/>
</dbReference>
<dbReference type="PROSITE" id="PS00171">
    <property type="entry name" value="TIM_1"/>
    <property type="match status" value="1"/>
</dbReference>
<dbReference type="InterPro" id="IPR022896">
    <property type="entry name" value="TrioseP_Isoase_bac/euk"/>
</dbReference>
<dbReference type="UniPathway" id="UPA00109">
    <property type="reaction ID" value="UER00189"/>
</dbReference>
<comment type="catalytic activity">
    <reaction evidence="7 8">
        <text>D-glyceraldehyde 3-phosphate = dihydroxyacetone phosphate</text>
        <dbReference type="Rhea" id="RHEA:18585"/>
        <dbReference type="ChEBI" id="CHEBI:57642"/>
        <dbReference type="ChEBI" id="CHEBI:59776"/>
        <dbReference type="EC" id="5.3.1.1"/>
    </reaction>
</comment>
<keyword evidence="5 7" id="KW-0324">Glycolysis</keyword>
<dbReference type="AlphaFoldDB" id="A0A7K3NRB5"/>
<dbReference type="NCBIfam" id="TIGR00419">
    <property type="entry name" value="tim"/>
    <property type="match status" value="1"/>
</dbReference>
<dbReference type="PANTHER" id="PTHR21139">
    <property type="entry name" value="TRIOSEPHOSPHATE ISOMERASE"/>
    <property type="match status" value="1"/>
</dbReference>
<evidence type="ECO:0000256" key="6">
    <source>
        <dbReference type="ARBA" id="ARBA00023235"/>
    </source>
</evidence>
<comment type="pathway">
    <text evidence="7 8">Carbohydrate biosynthesis; gluconeogenesis.</text>
</comment>
<dbReference type="FunFam" id="3.20.20.70:FF:000016">
    <property type="entry name" value="Triosephosphate isomerase"/>
    <property type="match status" value="1"/>
</dbReference>
<dbReference type="GO" id="GO:0006094">
    <property type="term" value="P:gluconeogenesis"/>
    <property type="evidence" value="ECO:0007669"/>
    <property type="project" value="UniProtKB-UniRule"/>
</dbReference>
<gene>
    <name evidence="7" type="primary">tpiA</name>
    <name evidence="9" type="ORF">G3N56_13465</name>
</gene>
<evidence type="ECO:0000256" key="4">
    <source>
        <dbReference type="ARBA" id="ARBA00022490"/>
    </source>
</evidence>
<feature type="binding site" evidence="7">
    <location>
        <begin position="236"/>
        <end position="237"/>
    </location>
    <ligand>
        <name>substrate</name>
    </ligand>
</feature>
<feature type="binding site" evidence="7">
    <location>
        <position position="215"/>
    </location>
    <ligand>
        <name>substrate</name>
    </ligand>
</feature>
<dbReference type="Proteomes" id="UP000469724">
    <property type="component" value="Unassembled WGS sequence"/>
</dbReference>
<protein>
    <recommendedName>
        <fullName evidence="7 8">Triosephosphate isomerase</fullName>
        <shortName evidence="7">TIM</shortName>
        <shortName evidence="7">TPI</shortName>
        <ecNumber evidence="7 8">5.3.1.1</ecNumber>
    </recommendedName>
    <alternativeName>
        <fullName evidence="7">Triose-phosphate isomerase</fullName>
    </alternativeName>
</protein>
<accession>A0A7K3NRB5</accession>
<organism evidence="9 10">
    <name type="scientific">Desulfolutivibrio sulfodismutans</name>
    <dbReference type="NCBI Taxonomy" id="63561"/>
    <lineage>
        <taxon>Bacteria</taxon>
        <taxon>Pseudomonadati</taxon>
        <taxon>Thermodesulfobacteriota</taxon>
        <taxon>Desulfovibrionia</taxon>
        <taxon>Desulfovibrionales</taxon>
        <taxon>Desulfovibrionaceae</taxon>
        <taxon>Desulfolutivibrio</taxon>
    </lineage>
</organism>
<evidence type="ECO:0000313" key="9">
    <source>
        <dbReference type="EMBL" id="NDY57739.1"/>
    </source>
</evidence>
<keyword evidence="10" id="KW-1185">Reference proteome</keyword>
<comment type="similarity">
    <text evidence="2 7 8">Belongs to the triosephosphate isomerase family.</text>
</comment>
<dbReference type="InterPro" id="IPR000652">
    <property type="entry name" value="Triosephosphate_isomerase"/>
</dbReference>
<dbReference type="GO" id="GO:0006096">
    <property type="term" value="P:glycolytic process"/>
    <property type="evidence" value="ECO:0007669"/>
    <property type="project" value="UniProtKB-UniRule"/>
</dbReference>
<feature type="binding site" evidence="7">
    <location>
        <begin position="8"/>
        <end position="10"/>
    </location>
    <ligand>
        <name>substrate</name>
    </ligand>
</feature>
<proteinExistence type="inferred from homology"/>
<name>A0A7K3NRB5_9BACT</name>
<keyword evidence="3 7" id="KW-0312">Gluconeogenesis</keyword>
<dbReference type="PANTHER" id="PTHR21139:SF42">
    <property type="entry name" value="TRIOSEPHOSPHATE ISOMERASE"/>
    <property type="match status" value="1"/>
</dbReference>
<feature type="binding site" evidence="7">
    <location>
        <position position="176"/>
    </location>
    <ligand>
        <name>substrate</name>
    </ligand>
</feature>
<dbReference type="UniPathway" id="UPA00138"/>
<comment type="caution">
    <text evidence="9">The sequence shown here is derived from an EMBL/GenBank/DDBJ whole genome shotgun (WGS) entry which is preliminary data.</text>
</comment>
<feature type="active site" description="Electrophile" evidence="7">
    <location>
        <position position="97"/>
    </location>
</feature>
<dbReference type="InterPro" id="IPR035990">
    <property type="entry name" value="TIM_sf"/>
</dbReference>
<dbReference type="Gene3D" id="3.20.20.70">
    <property type="entry name" value="Aldolase class I"/>
    <property type="match status" value="1"/>
</dbReference>
<feature type="active site" description="Proton acceptor" evidence="7">
    <location>
        <position position="170"/>
    </location>
</feature>
<keyword evidence="6 7" id="KW-0413">Isomerase</keyword>
<dbReference type="SUPFAM" id="SSF51351">
    <property type="entry name" value="Triosephosphate isomerase (TIM)"/>
    <property type="match status" value="1"/>
</dbReference>
<dbReference type="GO" id="GO:0046166">
    <property type="term" value="P:glyceraldehyde-3-phosphate biosynthetic process"/>
    <property type="evidence" value="ECO:0007669"/>
    <property type="project" value="TreeGrafter"/>
</dbReference>
<evidence type="ECO:0000256" key="1">
    <source>
        <dbReference type="ARBA" id="ARBA00004680"/>
    </source>
</evidence>
<dbReference type="InterPro" id="IPR020861">
    <property type="entry name" value="Triosephosphate_isomerase_AS"/>
</dbReference>
<dbReference type="CDD" id="cd00311">
    <property type="entry name" value="TIM"/>
    <property type="match status" value="1"/>
</dbReference>
<dbReference type="EC" id="5.3.1.1" evidence="7 8"/>
<comment type="function">
    <text evidence="7">Involved in the gluconeogenesis. Catalyzes stereospecifically the conversion of dihydroxyacetone phosphate (DHAP) to D-glyceraldehyde-3-phosphate (G3P).</text>
</comment>
<sequence>MMKLMAANWKMYKTRAEAVETARLFAELIAGRLPADREVLLIAPFTSLFAVADEIVSAPGVFLGAQNFYPAAQGAFTGEIAPDMLLDAGCAYALAGHSERRHILGESDEFVGKKVAFGLAAGLSMVLCVGEKIEQRKAGELRQVLTRQMEAGLSEIAPDADISTLVVAYEPVWAIGTGLTAGPLDIAEAHGIVRELLRLRYGEKANEIRILYGGSVKPDNCGEIIGIDNVDGVLVGGASLRAESFAAIALA</sequence>
<evidence type="ECO:0000256" key="2">
    <source>
        <dbReference type="ARBA" id="ARBA00007422"/>
    </source>
</evidence>
<evidence type="ECO:0000256" key="7">
    <source>
        <dbReference type="HAMAP-Rule" id="MF_00147"/>
    </source>
</evidence>
<comment type="pathway">
    <text evidence="1 7 8">Carbohydrate degradation; glycolysis; D-glyceraldehyde 3-phosphate from glycerone phosphate: step 1/1.</text>
</comment>